<gene>
    <name evidence="2" type="ORF">H1191_20220</name>
</gene>
<keyword evidence="3" id="KW-1185">Reference proteome</keyword>
<dbReference type="EMBL" id="JACEIQ010000055">
    <property type="protein sequence ID" value="MBA4496581.1"/>
    <property type="molecule type" value="Genomic_DNA"/>
</dbReference>
<dbReference type="InterPro" id="IPR025668">
    <property type="entry name" value="Tnp_DDE_dom"/>
</dbReference>
<comment type="caution">
    <text evidence="2">The sequence shown here is derived from an EMBL/GenBank/DDBJ whole genome shotgun (WGS) entry which is preliminary data.</text>
</comment>
<proteinExistence type="predicted"/>
<sequence>MKKNSFTTFYFDVTKCQECPLRNGCYRGAKTKTYNIRLISEEHQAQIDYMKSSLFSLRSKKRKRIEHKNAELKRFHGLTRAKYWGLFGVIVKRIVQLLTKKKHFLLCMIRKCFFIFSYESF</sequence>
<dbReference type="Pfam" id="PF13751">
    <property type="entry name" value="DDE_Tnp_1_6"/>
    <property type="match status" value="1"/>
</dbReference>
<dbReference type="Proteomes" id="UP000535491">
    <property type="component" value="Unassembled WGS sequence"/>
</dbReference>
<dbReference type="AlphaFoldDB" id="A0A7W1WV18"/>
<name>A0A7W1WV18_9BACL</name>
<accession>A0A7W1WV18</accession>
<reference evidence="2 3" key="1">
    <citation type="submission" date="2020-07" db="EMBL/GenBank/DDBJ databases">
        <authorList>
            <person name="Feng H."/>
        </authorList>
    </citation>
    <scope>NUCLEOTIDE SEQUENCE [LARGE SCALE GENOMIC DNA]</scope>
    <source>
        <strain evidence="3">s-10</strain>
    </source>
</reference>
<organism evidence="2 3">
    <name type="scientific">Paenactinomyces guangxiensis</name>
    <dbReference type="NCBI Taxonomy" id="1490290"/>
    <lineage>
        <taxon>Bacteria</taxon>
        <taxon>Bacillati</taxon>
        <taxon>Bacillota</taxon>
        <taxon>Bacilli</taxon>
        <taxon>Bacillales</taxon>
        <taxon>Thermoactinomycetaceae</taxon>
        <taxon>Paenactinomyces</taxon>
    </lineage>
</organism>
<protein>
    <submittedName>
        <fullName evidence="2">Transposase</fullName>
    </submittedName>
</protein>
<evidence type="ECO:0000313" key="3">
    <source>
        <dbReference type="Proteomes" id="UP000535491"/>
    </source>
</evidence>
<evidence type="ECO:0000313" key="2">
    <source>
        <dbReference type="EMBL" id="MBA4496581.1"/>
    </source>
</evidence>
<feature type="domain" description="Transposase DDE" evidence="1">
    <location>
        <begin position="10"/>
        <end position="89"/>
    </location>
</feature>
<evidence type="ECO:0000259" key="1">
    <source>
        <dbReference type="Pfam" id="PF13751"/>
    </source>
</evidence>